<dbReference type="EMBL" id="CP089984">
    <property type="protein sequence ID" value="WXB16031.1"/>
    <property type="molecule type" value="Genomic_DNA"/>
</dbReference>
<dbReference type="RefSeq" id="WP_394825660.1">
    <property type="nucleotide sequence ID" value="NZ_CP089984.1"/>
</dbReference>
<evidence type="ECO:0000313" key="2">
    <source>
        <dbReference type="Proteomes" id="UP001370348"/>
    </source>
</evidence>
<sequence length="397" mass="43958">MAAPVLVNPDLRVLVEIGYEPIGERLVAQIKPLANHEFDLSRAIDAAQACFGIGARVTVEPLGDARAFFEENGQGIQVTYGLKDDNQANCELTKIDAQNLLAREQKAYYAKLSLQIASRGDAPKFTSTAPRRVKPPKGWLGVGHWYKHVRTGLSVGLEQGIDETGNEWHLATITARAPVVDMLVFAGTTFLGPDAANAPIYLSWQTRSPGPPILTIARRVDSSSGGSNCRVERESISSFLAKDVALLRIWKDEPESCWEPGNPDPVKMPYEWQQISQGGICMNIHRPTRTGARTYEIELPNGSRQRCVDFHFAEGEIPIELVADVATTFIRRGTHVLLCPYRGTMNRRVLSFAHSIEENAAIEPPGEGFERIGPIVLDDDVLEDALRPWQDWLHDVS</sequence>
<accession>A0ABZ2M3Y4</accession>
<evidence type="ECO:0000313" key="1">
    <source>
        <dbReference type="EMBL" id="WXB16031.1"/>
    </source>
</evidence>
<organism evidence="1 2">
    <name type="scientific">Pendulispora albinea</name>
    <dbReference type="NCBI Taxonomy" id="2741071"/>
    <lineage>
        <taxon>Bacteria</taxon>
        <taxon>Pseudomonadati</taxon>
        <taxon>Myxococcota</taxon>
        <taxon>Myxococcia</taxon>
        <taxon>Myxococcales</taxon>
        <taxon>Sorangiineae</taxon>
        <taxon>Pendulisporaceae</taxon>
        <taxon>Pendulispora</taxon>
    </lineage>
</organism>
<proteinExistence type="predicted"/>
<reference evidence="1 2" key="1">
    <citation type="submission" date="2021-12" db="EMBL/GenBank/DDBJ databases">
        <title>Discovery of the Pendulisporaceae a myxobacterial family with distinct sporulation behavior and unique specialized metabolism.</title>
        <authorList>
            <person name="Garcia R."/>
            <person name="Popoff A."/>
            <person name="Bader C.D."/>
            <person name="Loehr J."/>
            <person name="Walesch S."/>
            <person name="Walt C."/>
            <person name="Boldt J."/>
            <person name="Bunk B."/>
            <person name="Haeckl F.J.F.P.J."/>
            <person name="Gunesch A.P."/>
            <person name="Birkelbach J."/>
            <person name="Nuebel U."/>
            <person name="Pietschmann T."/>
            <person name="Bach T."/>
            <person name="Mueller R."/>
        </authorList>
    </citation>
    <scope>NUCLEOTIDE SEQUENCE [LARGE SCALE GENOMIC DNA]</scope>
    <source>
        <strain evidence="1 2">MSr11954</strain>
    </source>
</reference>
<dbReference type="Proteomes" id="UP001370348">
    <property type="component" value="Chromosome"/>
</dbReference>
<protein>
    <submittedName>
        <fullName evidence="1">Uncharacterized protein</fullName>
    </submittedName>
</protein>
<gene>
    <name evidence="1" type="ORF">LZC94_01890</name>
</gene>
<keyword evidence="2" id="KW-1185">Reference proteome</keyword>
<name>A0ABZ2M3Y4_9BACT</name>